<accession>A0A974XGT6</accession>
<name>A0A974XGT6_9FIRM</name>
<proteinExistence type="predicted"/>
<organism evidence="1 2">
    <name type="scientific">Alkalibacter rhizosphaerae</name>
    <dbReference type="NCBI Taxonomy" id="2815577"/>
    <lineage>
        <taxon>Bacteria</taxon>
        <taxon>Bacillati</taxon>
        <taxon>Bacillota</taxon>
        <taxon>Clostridia</taxon>
        <taxon>Eubacteriales</taxon>
        <taxon>Eubacteriaceae</taxon>
        <taxon>Alkalibacter</taxon>
    </lineage>
</organism>
<reference evidence="1" key="1">
    <citation type="submission" date="2021-03" db="EMBL/GenBank/DDBJ databases">
        <title>Alkalibacter marinus sp. nov., isolated from tidal flat sediment.</title>
        <authorList>
            <person name="Namirimu T."/>
            <person name="Yang J.-A."/>
            <person name="Yang S.-H."/>
            <person name="Kim Y.-J."/>
            <person name="Kwon K.K."/>
        </authorList>
    </citation>
    <scope>NUCLEOTIDE SEQUENCE</scope>
    <source>
        <strain evidence="1">ES005</strain>
    </source>
</reference>
<dbReference type="RefSeq" id="WP_207299786.1">
    <property type="nucleotide sequence ID" value="NZ_CP071444.1"/>
</dbReference>
<sequence>MKRMHKFKLQGDLKVLLEQAKSFQLVGDRKELMEMAFGGQQDRFDISYEIPGRGMVKEVEIARCKNGAAVNYPEDYMRRRDPDALLVADENDTDKPRYDDVYNEDFEPIRQETFSWLKERDLLVLPFMAGGKEYGYEALLVAPVNAAFFAAALADLQGFLKPDEVWEGFEPKTVVYLAPPFRHTHFEGKQVVIHNRKENMHEVFSYNLYPGPSAKKGIYGVLINIGEKEGWITVHASTVKVVTPYDNEIIIMHEGASGAGKSEMIEQVHREVDGRVLLGENLETKEKFYLKLSETCELRPVTDDMALCHPDMQRGNRLVVKDAEAGWFLRLDHIKEYGTSPEHEKIFIQPSEPLIFLNMDAVPGATCLPWEHIMDSDGKPCPNPRVILPRRMVPHIVDGEVEVDVRSFGVRTPPSTAENPTYGIMGMMHVLPPALAWLWRLVAPRGHNNPSITASKGMTSEGVGSYWPFATGKMVEQANLLLEQIKASPSTRYVLIPNQHIGAYKVGFMPQWIAREYIARRGGAKFRPDQLKEARCKLLGYGLESLKVDGQYIRKAFLQPETQSELGYRGYDEGAEILYDFFKKELEKFNTEELDPLGRTIIDLLNQNAMLREYLDVMPMKF</sequence>
<dbReference type="AlphaFoldDB" id="A0A974XGT6"/>
<dbReference type="KEGG" id="alka:J0B03_11765"/>
<dbReference type="SUPFAM" id="SSF53795">
    <property type="entry name" value="PEP carboxykinase-like"/>
    <property type="match status" value="1"/>
</dbReference>
<evidence type="ECO:0000313" key="1">
    <source>
        <dbReference type="EMBL" id="QSX08445.1"/>
    </source>
</evidence>
<protein>
    <submittedName>
        <fullName evidence="1">DUF4914 family protein</fullName>
    </submittedName>
</protein>
<dbReference type="Proteomes" id="UP000663499">
    <property type="component" value="Chromosome"/>
</dbReference>
<dbReference type="EMBL" id="CP071444">
    <property type="protein sequence ID" value="QSX08445.1"/>
    <property type="molecule type" value="Genomic_DNA"/>
</dbReference>
<evidence type="ECO:0000313" key="2">
    <source>
        <dbReference type="Proteomes" id="UP000663499"/>
    </source>
</evidence>
<dbReference type="InterPro" id="IPR032583">
    <property type="entry name" value="DUF4914"/>
</dbReference>
<keyword evidence="2" id="KW-1185">Reference proteome</keyword>
<gene>
    <name evidence="1" type="ORF">J0B03_11765</name>
</gene>
<dbReference type="Pfam" id="PF16260">
    <property type="entry name" value="DUF4914"/>
    <property type="match status" value="1"/>
</dbReference>